<dbReference type="Proteomes" id="UP001174909">
    <property type="component" value="Unassembled WGS sequence"/>
</dbReference>
<dbReference type="GO" id="GO:0012505">
    <property type="term" value="C:endomembrane system"/>
    <property type="evidence" value="ECO:0007669"/>
    <property type="project" value="UniProtKB-SubCell"/>
</dbReference>
<keyword evidence="4" id="KW-0472">Membrane</keyword>
<sequence>MSLATSPDSSIRVLLALDAVTGQNGLHQARAFTQAIECHGVILSKLDGTAKGGIVLAITKELGLPVLYIGTGEQPDDIAAFDPQQFVDALFETAEPSDVDGR</sequence>
<dbReference type="EMBL" id="CASHTH010001060">
    <property type="protein sequence ID" value="CAI8010723.1"/>
    <property type="molecule type" value="Genomic_DNA"/>
</dbReference>
<comment type="caution">
    <text evidence="8">The sequence shown here is derived from an EMBL/GenBank/DDBJ whole genome shotgun (WGS) entry which is preliminary data.</text>
</comment>
<feature type="domain" description="SRP54-type proteins GTP-binding" evidence="7">
    <location>
        <begin position="65"/>
        <end position="78"/>
    </location>
</feature>
<evidence type="ECO:0000256" key="4">
    <source>
        <dbReference type="ARBA" id="ARBA00023136"/>
    </source>
</evidence>
<dbReference type="PANTHER" id="PTHR43134">
    <property type="entry name" value="SIGNAL RECOGNITION PARTICLE RECEPTOR SUBUNIT ALPHA"/>
    <property type="match status" value="1"/>
</dbReference>
<accession>A0AA35RFV3</accession>
<comment type="subcellular location">
    <subcellularLocation>
        <location evidence="6">Endomembrane system</location>
        <topology evidence="6">Peripheral membrane protein</topology>
        <orientation evidence="6">Cytoplasmic side</orientation>
    </subcellularLocation>
</comment>
<dbReference type="Gene3D" id="3.40.50.300">
    <property type="entry name" value="P-loop containing nucleotide triphosphate hydrolases"/>
    <property type="match status" value="1"/>
</dbReference>
<name>A0AA35RFV3_GEOBA</name>
<organism evidence="8 9">
    <name type="scientific">Geodia barretti</name>
    <name type="common">Barrett's horny sponge</name>
    <dbReference type="NCBI Taxonomy" id="519541"/>
    <lineage>
        <taxon>Eukaryota</taxon>
        <taxon>Metazoa</taxon>
        <taxon>Porifera</taxon>
        <taxon>Demospongiae</taxon>
        <taxon>Heteroscleromorpha</taxon>
        <taxon>Tetractinellida</taxon>
        <taxon>Astrophorina</taxon>
        <taxon>Geodiidae</taxon>
        <taxon>Geodia</taxon>
    </lineage>
</organism>
<dbReference type="GO" id="GO:0003924">
    <property type="term" value="F:GTPase activity"/>
    <property type="evidence" value="ECO:0007669"/>
    <property type="project" value="TreeGrafter"/>
</dbReference>
<gene>
    <name evidence="8" type="ORF">GBAR_LOCUS7032</name>
</gene>
<reference evidence="8" key="1">
    <citation type="submission" date="2023-03" db="EMBL/GenBank/DDBJ databases">
        <authorList>
            <person name="Steffen K."/>
            <person name="Cardenas P."/>
        </authorList>
    </citation>
    <scope>NUCLEOTIDE SEQUENCE</scope>
</reference>
<evidence type="ECO:0000313" key="9">
    <source>
        <dbReference type="Proteomes" id="UP001174909"/>
    </source>
</evidence>
<evidence type="ECO:0000256" key="6">
    <source>
        <dbReference type="ARBA" id="ARBA00029433"/>
    </source>
</evidence>
<dbReference type="GO" id="GO:0006614">
    <property type="term" value="P:SRP-dependent cotranslational protein targeting to membrane"/>
    <property type="evidence" value="ECO:0007669"/>
    <property type="project" value="InterPro"/>
</dbReference>
<evidence type="ECO:0000313" key="8">
    <source>
        <dbReference type="EMBL" id="CAI8010723.1"/>
    </source>
</evidence>
<dbReference type="GO" id="GO:0005886">
    <property type="term" value="C:plasma membrane"/>
    <property type="evidence" value="ECO:0007669"/>
    <property type="project" value="TreeGrafter"/>
</dbReference>
<dbReference type="GO" id="GO:0005525">
    <property type="term" value="F:GTP binding"/>
    <property type="evidence" value="ECO:0007669"/>
    <property type="project" value="UniProtKB-KW"/>
</dbReference>
<evidence type="ECO:0000256" key="2">
    <source>
        <dbReference type="ARBA" id="ARBA00022741"/>
    </source>
</evidence>
<dbReference type="PROSITE" id="PS00300">
    <property type="entry name" value="SRP54"/>
    <property type="match status" value="1"/>
</dbReference>
<dbReference type="Gene3D" id="1.20.120.140">
    <property type="entry name" value="Signal recognition particle SRP54, nucleotide-binding domain"/>
    <property type="match status" value="1"/>
</dbReference>
<proteinExistence type="inferred from homology"/>
<dbReference type="Pfam" id="PF00448">
    <property type="entry name" value="SRP54"/>
    <property type="match status" value="1"/>
</dbReference>
<keyword evidence="9" id="KW-1185">Reference proteome</keyword>
<keyword evidence="2" id="KW-0547">Nucleotide-binding</keyword>
<evidence type="ECO:0000256" key="5">
    <source>
        <dbReference type="ARBA" id="ARBA00023170"/>
    </source>
</evidence>
<dbReference type="AlphaFoldDB" id="A0AA35RFV3"/>
<dbReference type="SMART" id="SM00962">
    <property type="entry name" value="SRP54"/>
    <property type="match status" value="1"/>
</dbReference>
<comment type="similarity">
    <text evidence="1">Belongs to the GTP-binding SRP family.</text>
</comment>
<dbReference type="InterPro" id="IPR000897">
    <property type="entry name" value="SRP54_GTPase_dom"/>
</dbReference>
<dbReference type="InterPro" id="IPR027417">
    <property type="entry name" value="P-loop_NTPase"/>
</dbReference>
<evidence type="ECO:0000256" key="3">
    <source>
        <dbReference type="ARBA" id="ARBA00023134"/>
    </source>
</evidence>
<keyword evidence="5 8" id="KW-0675">Receptor</keyword>
<protein>
    <submittedName>
        <fullName evidence="8">Signal recognition particle receptor FtsY</fullName>
    </submittedName>
</protein>
<dbReference type="GO" id="GO:0005047">
    <property type="term" value="F:signal recognition particle binding"/>
    <property type="evidence" value="ECO:0007669"/>
    <property type="project" value="TreeGrafter"/>
</dbReference>
<dbReference type="PANTHER" id="PTHR43134:SF1">
    <property type="entry name" value="SIGNAL RECOGNITION PARTICLE RECEPTOR SUBUNIT ALPHA"/>
    <property type="match status" value="1"/>
</dbReference>
<evidence type="ECO:0000259" key="7">
    <source>
        <dbReference type="PROSITE" id="PS00300"/>
    </source>
</evidence>
<evidence type="ECO:0000256" key="1">
    <source>
        <dbReference type="ARBA" id="ARBA00008531"/>
    </source>
</evidence>
<dbReference type="SUPFAM" id="SSF52540">
    <property type="entry name" value="P-loop containing nucleoside triphosphate hydrolases"/>
    <property type="match status" value="1"/>
</dbReference>
<keyword evidence="3" id="KW-0342">GTP-binding</keyword>
<dbReference type="InterPro" id="IPR042101">
    <property type="entry name" value="SRP54_N_sf"/>
</dbReference>